<organism evidence="2">
    <name type="scientific">Vibrio vulnificus</name>
    <dbReference type="NCBI Taxonomy" id="672"/>
    <lineage>
        <taxon>Bacteria</taxon>
        <taxon>Pseudomonadati</taxon>
        <taxon>Pseudomonadota</taxon>
        <taxon>Gammaproteobacteria</taxon>
        <taxon>Vibrionales</taxon>
        <taxon>Vibrionaceae</taxon>
        <taxon>Vibrio</taxon>
    </lineage>
</organism>
<dbReference type="EMBL" id="DACRBY010000032">
    <property type="protein sequence ID" value="HAS8542139.1"/>
    <property type="molecule type" value="Genomic_DNA"/>
</dbReference>
<dbReference type="Pfam" id="PF12293">
    <property type="entry name" value="T4BSS_DotH_IcmK"/>
    <property type="match status" value="1"/>
</dbReference>
<feature type="chain" id="PRO_5034690497" evidence="1">
    <location>
        <begin position="22"/>
        <end position="308"/>
    </location>
</feature>
<keyword evidence="1" id="KW-0732">Signal</keyword>
<protein>
    <submittedName>
        <fullName evidence="2">Uncharacterized protein</fullName>
    </submittedName>
</protein>
<dbReference type="InterPro" id="IPR022073">
    <property type="entry name" value="T4BSS_DotH_IcmK"/>
</dbReference>
<name>A0A8H9TH85_VIBVL</name>
<evidence type="ECO:0000313" key="2">
    <source>
        <dbReference type="EMBL" id="HAS8542139.1"/>
    </source>
</evidence>
<feature type="signal peptide" evidence="1">
    <location>
        <begin position="1"/>
        <end position="21"/>
    </location>
</feature>
<dbReference type="AlphaFoldDB" id="A0A8H9TH85"/>
<comment type="caution">
    <text evidence="2">The sequence shown here is derived from an EMBL/GenBank/DDBJ whole genome shotgun (WGS) entry which is preliminary data.</text>
</comment>
<reference evidence="2" key="1">
    <citation type="journal article" date="2018" name="Genome Biol.">
        <title>SKESA: strategic k-mer extension for scrupulous assemblies.</title>
        <authorList>
            <person name="Souvorov A."/>
            <person name="Agarwala R."/>
            <person name="Lipman D.J."/>
        </authorList>
    </citation>
    <scope>NUCLEOTIDE SEQUENCE</scope>
    <source>
        <strain evidence="2">BCW_3452</strain>
    </source>
</reference>
<dbReference type="Proteomes" id="UP000863257">
    <property type="component" value="Unassembled WGS sequence"/>
</dbReference>
<sequence>MLKKALSISIVAALMTSPAFANKDKTPPPPLKLKEYREKEIRDLGVYQLSRRLDVMSSDTADNIKRQVEENIRQKQQDIRSPDQKFKPLSIDLNNPMVQHVVKASVNYMNQIVVLDKYGNPWKIKRVGIGATEFFGHEKVDDHIIWVWPKKKYKESNIALLLEGETKPINFKIVEGPDNVDSFVELKIQGVSPNSNVKEFEFDPLELQASTAKADVNQDAMLMADGITPNGAKRLSVTMQGSELEGITAWSYRDEFYIRFSGSVISPQGKLAAPPSSTGINLYRIPRIDEILIEKNGLLMNGVQIKNL</sequence>
<accession>A0A8H9TH85</accession>
<evidence type="ECO:0000256" key="1">
    <source>
        <dbReference type="SAM" id="SignalP"/>
    </source>
</evidence>
<proteinExistence type="predicted"/>
<reference evidence="2" key="2">
    <citation type="submission" date="2019-01" db="EMBL/GenBank/DDBJ databases">
        <authorList>
            <consortium name="NCBI Pathogen Detection Project"/>
        </authorList>
    </citation>
    <scope>NUCLEOTIDE SEQUENCE</scope>
    <source>
        <strain evidence="2">BCW_3452</strain>
    </source>
</reference>
<gene>
    <name evidence="2" type="ORF">I7730_20330</name>
</gene>